<organism evidence="1 2">
    <name type="scientific">Coccomyxa viridis</name>
    <dbReference type="NCBI Taxonomy" id="1274662"/>
    <lineage>
        <taxon>Eukaryota</taxon>
        <taxon>Viridiplantae</taxon>
        <taxon>Chlorophyta</taxon>
        <taxon>core chlorophytes</taxon>
        <taxon>Trebouxiophyceae</taxon>
        <taxon>Trebouxiophyceae incertae sedis</taxon>
        <taxon>Coccomyxaceae</taxon>
        <taxon>Coccomyxa</taxon>
    </lineage>
</organism>
<dbReference type="Gene3D" id="3.40.50.150">
    <property type="entry name" value="Vaccinia Virus protein VP39"/>
    <property type="match status" value="1"/>
</dbReference>
<comment type="caution">
    <text evidence="1">The sequence shown here is derived from an EMBL/GenBank/DDBJ whole genome shotgun (WGS) entry which is preliminary data.</text>
</comment>
<dbReference type="SUPFAM" id="SSF53335">
    <property type="entry name" value="S-adenosyl-L-methionine-dependent methyltransferases"/>
    <property type="match status" value="1"/>
</dbReference>
<evidence type="ECO:0000313" key="1">
    <source>
        <dbReference type="EMBL" id="CAL5219829.1"/>
    </source>
</evidence>
<dbReference type="Proteomes" id="UP001497392">
    <property type="component" value="Unassembled WGS sequence"/>
</dbReference>
<dbReference type="PANTHER" id="PTHR14614">
    <property type="entry name" value="HEPATOCELLULAR CARCINOMA-ASSOCIATED ANTIGEN"/>
    <property type="match status" value="1"/>
</dbReference>
<name>A0ABP1FMG1_9CHLO</name>
<evidence type="ECO:0000313" key="2">
    <source>
        <dbReference type="Proteomes" id="UP001497392"/>
    </source>
</evidence>
<proteinExistence type="predicted"/>
<dbReference type="PANTHER" id="PTHR14614:SF130">
    <property type="entry name" value="PROTEIN-LYSINE N-METHYLTRANSFERASE EEF2KMT"/>
    <property type="match status" value="1"/>
</dbReference>
<gene>
    <name evidence="1" type="primary">g1741</name>
    <name evidence="1" type="ORF">VP750_LOCUS1488</name>
</gene>
<dbReference type="InterPro" id="IPR019410">
    <property type="entry name" value="Methyltransf_16"/>
</dbReference>
<keyword evidence="2" id="KW-1185">Reference proteome</keyword>
<accession>A0ABP1FMG1</accession>
<protein>
    <submittedName>
        <fullName evidence="1">G1741 protein</fullName>
    </submittedName>
</protein>
<dbReference type="InterPro" id="IPR029063">
    <property type="entry name" value="SAM-dependent_MTases_sf"/>
</dbReference>
<dbReference type="EMBL" id="CAXHTA020000002">
    <property type="protein sequence ID" value="CAL5219829.1"/>
    <property type="molecule type" value="Genomic_DNA"/>
</dbReference>
<dbReference type="Pfam" id="PF10294">
    <property type="entry name" value="Methyltransf_16"/>
    <property type="match status" value="1"/>
</dbReference>
<sequence length="334" mass="37271">MHGENPLDSQILLRFWQLDRPAELIRLASLKDPDDPSVELQTAVARCLNHPLTRQHPPGTVKLLKQLLLFVEREYAEVAEELALCYTDLLLQPCQDAKWMYKTYCYGTQHSILEQLLDNSTQKSSSHQEGVITLRLSQNMFEGSTGCHEWEAGFFLAEYILNHPELVRGKKALELGCGAGMLGILLQRIGAAGICLTDGDAQTLCNCLHNLRINEAQGSAVSTKQMPWSSTCPERCDVLLAADILYDPEPFPVLVPLLVSILRSGAEAYICTTVRQIATFELFLRLVHQSGLKAEEVAVSSHREWPVKFLECLPLSDKSQHIVVHRLSTAGAKQ</sequence>
<reference evidence="1 2" key="1">
    <citation type="submission" date="2024-06" db="EMBL/GenBank/DDBJ databases">
        <authorList>
            <person name="Kraege A."/>
            <person name="Thomma B."/>
        </authorList>
    </citation>
    <scope>NUCLEOTIDE SEQUENCE [LARGE SCALE GENOMIC DNA]</scope>
</reference>